<comment type="caution">
    <text evidence="3">The sequence shown here is derived from an EMBL/GenBank/DDBJ whole genome shotgun (WGS) entry which is preliminary data.</text>
</comment>
<feature type="region of interest" description="Disordered" evidence="1">
    <location>
        <begin position="1"/>
        <end position="29"/>
    </location>
</feature>
<evidence type="ECO:0000313" key="4">
    <source>
        <dbReference type="Proteomes" id="UP000274822"/>
    </source>
</evidence>
<dbReference type="Proteomes" id="UP000274822">
    <property type="component" value="Unassembled WGS sequence"/>
</dbReference>
<proteinExistence type="predicted"/>
<gene>
    <name evidence="3" type="ORF">BC938DRAFT_478954</name>
</gene>
<accession>A0A433QLX8</accession>
<dbReference type="PROSITE" id="PS50174">
    <property type="entry name" value="G_PATCH"/>
    <property type="match status" value="1"/>
</dbReference>
<dbReference type="PANTHER" id="PTHR20923">
    <property type="entry name" value="BAT4 PROTEIN-RELATED"/>
    <property type="match status" value="1"/>
</dbReference>
<dbReference type="InterPro" id="IPR039146">
    <property type="entry name" value="GPANK1"/>
</dbReference>
<dbReference type="Pfam" id="PF01585">
    <property type="entry name" value="G-patch"/>
    <property type="match status" value="1"/>
</dbReference>
<dbReference type="AlphaFoldDB" id="A0A433QLX8"/>
<evidence type="ECO:0000256" key="1">
    <source>
        <dbReference type="SAM" id="MobiDB-lite"/>
    </source>
</evidence>
<evidence type="ECO:0000313" key="3">
    <source>
        <dbReference type="EMBL" id="RUS30784.1"/>
    </source>
</evidence>
<feature type="domain" description="G-patch" evidence="2">
    <location>
        <begin position="97"/>
        <end position="143"/>
    </location>
</feature>
<keyword evidence="4" id="KW-1185">Reference proteome</keyword>
<dbReference type="EMBL" id="RBNJ01003569">
    <property type="protein sequence ID" value="RUS30784.1"/>
    <property type="molecule type" value="Genomic_DNA"/>
</dbReference>
<protein>
    <recommendedName>
        <fullName evidence="2">G-patch domain-containing protein</fullName>
    </recommendedName>
</protein>
<dbReference type="GO" id="GO:0003676">
    <property type="term" value="F:nucleic acid binding"/>
    <property type="evidence" value="ECO:0007669"/>
    <property type="project" value="InterPro"/>
</dbReference>
<name>A0A433QLX8_9FUNG</name>
<dbReference type="SMART" id="SM00443">
    <property type="entry name" value="G_patch"/>
    <property type="match status" value="1"/>
</dbReference>
<evidence type="ECO:0000259" key="2">
    <source>
        <dbReference type="PROSITE" id="PS50174"/>
    </source>
</evidence>
<dbReference type="PANTHER" id="PTHR20923:SF1">
    <property type="entry name" value="G PATCH DOMAIN AND ANKYRIN REPEAT-CONTAINING PROTEIN 1"/>
    <property type="match status" value="1"/>
</dbReference>
<organism evidence="3 4">
    <name type="scientific">Jimgerdemannia flammicorona</name>
    <dbReference type="NCBI Taxonomy" id="994334"/>
    <lineage>
        <taxon>Eukaryota</taxon>
        <taxon>Fungi</taxon>
        <taxon>Fungi incertae sedis</taxon>
        <taxon>Mucoromycota</taxon>
        <taxon>Mucoromycotina</taxon>
        <taxon>Endogonomycetes</taxon>
        <taxon>Endogonales</taxon>
        <taxon>Endogonaceae</taxon>
        <taxon>Jimgerdemannia</taxon>
    </lineage>
</organism>
<reference evidence="3 4" key="1">
    <citation type="journal article" date="2018" name="New Phytol.">
        <title>Phylogenomics of Endogonaceae and evolution of mycorrhizas within Mucoromycota.</title>
        <authorList>
            <person name="Chang Y."/>
            <person name="Desiro A."/>
            <person name="Na H."/>
            <person name="Sandor L."/>
            <person name="Lipzen A."/>
            <person name="Clum A."/>
            <person name="Barry K."/>
            <person name="Grigoriev I.V."/>
            <person name="Martin F.M."/>
            <person name="Stajich J.E."/>
            <person name="Smith M.E."/>
            <person name="Bonito G."/>
            <person name="Spatafora J.W."/>
        </authorList>
    </citation>
    <scope>NUCLEOTIDE SEQUENCE [LARGE SCALE GENOMIC DNA]</scope>
    <source>
        <strain evidence="3 4">AD002</strain>
    </source>
</reference>
<sequence length="194" mass="22064">MSYYSKHIPFVPTQQSQSSPQPPHQPDTHSVADFYSALLSTNTVSQSQHPPPPPTIWCPACELHVPVSSYERHLRGTTHLVSKTSEAPIPDVLTLNEANRGFQMLRAQGWEYDQGLGADGQGRRHPISTRLKNDRLGLGAKRNKRVVTHSHYEIVNTPTRSTLPEVKKPNRREIVAREKRDREERLAMIAYMNR</sequence>
<dbReference type="InterPro" id="IPR000467">
    <property type="entry name" value="G_patch_dom"/>
</dbReference>